<evidence type="ECO:0000313" key="3">
    <source>
        <dbReference type="Proteomes" id="UP001139410"/>
    </source>
</evidence>
<proteinExistence type="predicted"/>
<comment type="caution">
    <text evidence="2">The sequence shown here is derived from an EMBL/GenBank/DDBJ whole genome shotgun (WGS) entry which is preliminary data.</text>
</comment>
<name>A0A9X1QMT4_9SPHN</name>
<keyword evidence="1" id="KW-1133">Transmembrane helix</keyword>
<dbReference type="Proteomes" id="UP001139410">
    <property type="component" value="Unassembled WGS sequence"/>
</dbReference>
<dbReference type="AlphaFoldDB" id="A0A9X1QMT4"/>
<accession>A0A9X1QMT4</accession>
<evidence type="ECO:0000313" key="2">
    <source>
        <dbReference type="EMBL" id="MCF2514892.1"/>
    </source>
</evidence>
<gene>
    <name evidence="2" type="ORF">LVY65_07415</name>
</gene>
<dbReference type="RefSeq" id="WP_235067387.1">
    <property type="nucleotide sequence ID" value="NZ_JAKFGM010000002.1"/>
</dbReference>
<feature type="transmembrane region" description="Helical" evidence="1">
    <location>
        <begin position="66"/>
        <end position="84"/>
    </location>
</feature>
<feature type="transmembrane region" description="Helical" evidence="1">
    <location>
        <begin position="96"/>
        <end position="118"/>
    </location>
</feature>
<dbReference type="EMBL" id="JAKFGM010000002">
    <property type="protein sequence ID" value="MCF2514892.1"/>
    <property type="molecule type" value="Genomic_DNA"/>
</dbReference>
<evidence type="ECO:0000256" key="1">
    <source>
        <dbReference type="SAM" id="Phobius"/>
    </source>
</evidence>
<protein>
    <submittedName>
        <fullName evidence="2">Uncharacterized protein</fullName>
    </submittedName>
</protein>
<keyword evidence="1" id="KW-0812">Transmembrane</keyword>
<organism evidence="2 3">
    <name type="scientific">Sphingomonas cremea</name>
    <dbReference type="NCBI Taxonomy" id="2904799"/>
    <lineage>
        <taxon>Bacteria</taxon>
        <taxon>Pseudomonadati</taxon>
        <taxon>Pseudomonadota</taxon>
        <taxon>Alphaproteobacteria</taxon>
        <taxon>Sphingomonadales</taxon>
        <taxon>Sphingomonadaceae</taxon>
        <taxon>Sphingomonas</taxon>
    </lineage>
</organism>
<keyword evidence="3" id="KW-1185">Reference proteome</keyword>
<feature type="transmembrane region" description="Helical" evidence="1">
    <location>
        <begin position="37"/>
        <end position="57"/>
    </location>
</feature>
<feature type="transmembrane region" description="Helical" evidence="1">
    <location>
        <begin position="12"/>
        <end position="31"/>
    </location>
</feature>
<keyword evidence="1" id="KW-0472">Membrane</keyword>
<sequence>MGRPLSVARSAIWAAIATAIALLAVIAFLRDQYPKDWTAWAVAGTTVAGVAGAFIAFKRESLGRALVWLASLIVVAFLVIFDLLDAIVDPFIDADWPVAAMAVLLVIGLGTFLSILVADDE</sequence>
<reference evidence="2" key="1">
    <citation type="submission" date="2022-01" db="EMBL/GenBank/DDBJ databases">
        <authorList>
            <person name="Jo J.-H."/>
            <person name="Im W.-T."/>
        </authorList>
    </citation>
    <scope>NUCLEOTIDE SEQUENCE</scope>
    <source>
        <strain evidence="2">G124</strain>
    </source>
</reference>